<protein>
    <submittedName>
        <fullName evidence="2">Uncharacterized protein</fullName>
    </submittedName>
</protein>
<dbReference type="Proteomes" id="UP001321473">
    <property type="component" value="Unassembled WGS sequence"/>
</dbReference>
<name>A0AAQ4F205_AMBAM</name>
<dbReference type="AlphaFoldDB" id="A0AAQ4F205"/>
<evidence type="ECO:0000256" key="1">
    <source>
        <dbReference type="SAM" id="MobiDB-lite"/>
    </source>
</evidence>
<reference evidence="2 3" key="1">
    <citation type="journal article" date="2023" name="Arcadia Sci">
        <title>De novo assembly of a long-read Amblyomma americanum tick genome.</title>
        <authorList>
            <person name="Chou S."/>
            <person name="Poskanzer K.E."/>
            <person name="Rollins M."/>
            <person name="Thuy-Boun P.S."/>
        </authorList>
    </citation>
    <scope>NUCLEOTIDE SEQUENCE [LARGE SCALE GENOMIC DNA]</scope>
    <source>
        <strain evidence="2">F_SG_1</strain>
        <tissue evidence="2">Salivary glands</tissue>
    </source>
</reference>
<comment type="caution">
    <text evidence="2">The sequence shown here is derived from an EMBL/GenBank/DDBJ whole genome shotgun (WGS) entry which is preliminary data.</text>
</comment>
<accession>A0AAQ4F205</accession>
<organism evidence="2 3">
    <name type="scientific">Amblyomma americanum</name>
    <name type="common">Lone star tick</name>
    <dbReference type="NCBI Taxonomy" id="6943"/>
    <lineage>
        <taxon>Eukaryota</taxon>
        <taxon>Metazoa</taxon>
        <taxon>Ecdysozoa</taxon>
        <taxon>Arthropoda</taxon>
        <taxon>Chelicerata</taxon>
        <taxon>Arachnida</taxon>
        <taxon>Acari</taxon>
        <taxon>Parasitiformes</taxon>
        <taxon>Ixodida</taxon>
        <taxon>Ixodoidea</taxon>
        <taxon>Ixodidae</taxon>
        <taxon>Amblyomminae</taxon>
        <taxon>Amblyomma</taxon>
    </lineage>
</organism>
<keyword evidence="3" id="KW-1185">Reference proteome</keyword>
<proteinExistence type="predicted"/>
<evidence type="ECO:0000313" key="2">
    <source>
        <dbReference type="EMBL" id="KAK8780782.1"/>
    </source>
</evidence>
<dbReference type="EMBL" id="JARKHS020008434">
    <property type="protein sequence ID" value="KAK8780782.1"/>
    <property type="molecule type" value="Genomic_DNA"/>
</dbReference>
<evidence type="ECO:0000313" key="3">
    <source>
        <dbReference type="Proteomes" id="UP001321473"/>
    </source>
</evidence>
<gene>
    <name evidence="2" type="ORF">V5799_017877</name>
</gene>
<sequence>MTSTAPTTTTSTTLMSTTSTTSTSTTTTSTTTVTTTAIPRETLYLFLRNHRSSYLFTLDFGGTLEQVKFTIDQPQFATGVQMIIRHLYLRGFGLLPTVPGVATYRTYGDFRDIQKLHEIYQ</sequence>
<feature type="non-terminal residue" evidence="2">
    <location>
        <position position="121"/>
    </location>
</feature>
<feature type="region of interest" description="Disordered" evidence="1">
    <location>
        <begin position="1"/>
        <end position="28"/>
    </location>
</feature>